<feature type="domain" description="SPRY" evidence="2">
    <location>
        <begin position="12"/>
        <end position="146"/>
    </location>
</feature>
<dbReference type="InterPro" id="IPR013320">
    <property type="entry name" value="ConA-like_dom_sf"/>
</dbReference>
<feature type="transmembrane region" description="Helical" evidence="1">
    <location>
        <begin position="130"/>
        <end position="153"/>
    </location>
</feature>
<keyword evidence="4" id="KW-1185">Reference proteome</keyword>
<sequence>MCVCRQNIECSFARVYFEAQIIRVNLGINNVTAVRLGWCLKESFEEMTGECEFIALGNRYFANEVKSVLTHKQPYRVALTQELSVGFTEGDIVVCAADFEDQVLRFFINGKLCVKHPMPESFREGTLHPFVGLAVCLFVFHFFIFLFFIMNILPLQMRKQKYNHVRT</sequence>
<proteinExistence type="predicted"/>
<keyword evidence="1" id="KW-0472">Membrane</keyword>
<dbReference type="SMART" id="SM00449">
    <property type="entry name" value="SPRY"/>
    <property type="match status" value="1"/>
</dbReference>
<evidence type="ECO:0000313" key="4">
    <source>
        <dbReference type="Proteomes" id="UP000023152"/>
    </source>
</evidence>
<dbReference type="InterPro" id="IPR043136">
    <property type="entry name" value="B30.2/SPRY_sf"/>
</dbReference>
<reference evidence="3 4" key="1">
    <citation type="journal article" date="2013" name="Curr. Biol.">
        <title>The Genome of the Foraminiferan Reticulomyxa filosa.</title>
        <authorList>
            <person name="Glockner G."/>
            <person name="Hulsmann N."/>
            <person name="Schleicher M."/>
            <person name="Noegel A.A."/>
            <person name="Eichinger L."/>
            <person name="Gallinger C."/>
            <person name="Pawlowski J."/>
            <person name="Sierra R."/>
            <person name="Euteneuer U."/>
            <person name="Pillet L."/>
            <person name="Moustafa A."/>
            <person name="Platzer M."/>
            <person name="Groth M."/>
            <person name="Szafranski K."/>
            <person name="Schliwa M."/>
        </authorList>
    </citation>
    <scope>NUCLEOTIDE SEQUENCE [LARGE SCALE GENOMIC DNA]</scope>
</reference>
<accession>X6PDD4</accession>
<comment type="caution">
    <text evidence="3">The sequence shown here is derived from an EMBL/GenBank/DDBJ whole genome shotgun (WGS) entry which is preliminary data.</text>
</comment>
<keyword evidence="1" id="KW-0812">Transmembrane</keyword>
<protein>
    <recommendedName>
        <fullName evidence="2">SPRY domain-containing protein</fullName>
    </recommendedName>
</protein>
<gene>
    <name evidence="3" type="ORF">RFI_00562</name>
</gene>
<dbReference type="InterPro" id="IPR003877">
    <property type="entry name" value="SPRY_dom"/>
</dbReference>
<dbReference type="SUPFAM" id="SSF49899">
    <property type="entry name" value="Concanavalin A-like lectins/glucanases"/>
    <property type="match status" value="1"/>
</dbReference>
<organism evidence="3 4">
    <name type="scientific">Reticulomyxa filosa</name>
    <dbReference type="NCBI Taxonomy" id="46433"/>
    <lineage>
        <taxon>Eukaryota</taxon>
        <taxon>Sar</taxon>
        <taxon>Rhizaria</taxon>
        <taxon>Retaria</taxon>
        <taxon>Foraminifera</taxon>
        <taxon>Monothalamids</taxon>
        <taxon>Reticulomyxidae</taxon>
        <taxon>Reticulomyxa</taxon>
    </lineage>
</organism>
<evidence type="ECO:0000313" key="3">
    <source>
        <dbReference type="EMBL" id="ETO36495.1"/>
    </source>
</evidence>
<dbReference type="EMBL" id="ASPP01000595">
    <property type="protein sequence ID" value="ETO36495.1"/>
    <property type="molecule type" value="Genomic_DNA"/>
</dbReference>
<evidence type="ECO:0000259" key="2">
    <source>
        <dbReference type="SMART" id="SM00449"/>
    </source>
</evidence>
<evidence type="ECO:0000256" key="1">
    <source>
        <dbReference type="SAM" id="Phobius"/>
    </source>
</evidence>
<dbReference type="Gene3D" id="2.60.120.920">
    <property type="match status" value="1"/>
</dbReference>
<dbReference type="AlphaFoldDB" id="X6PDD4"/>
<dbReference type="Proteomes" id="UP000023152">
    <property type="component" value="Unassembled WGS sequence"/>
</dbReference>
<keyword evidence="1" id="KW-1133">Transmembrane helix</keyword>
<dbReference type="Pfam" id="PF00622">
    <property type="entry name" value="SPRY"/>
    <property type="match status" value="1"/>
</dbReference>
<name>X6PDD4_RETFI</name>